<sequence length="379" mass="41719">MGNKMAKIIYFPPLMVLLLLLPGCHDKQYLWKPGEGIPKEKIKVGIIHPNEITETSGYDYAHYVGTILMQQELGLRDTQILRKTNVFEDDSRAVENAMRDCIAEGANIIIAASWGYMDSCEKLAAEFPGVIFAHATGYKFNRTNFTNYSGRLYQARYLSGIVAGMKTKTNKIGYVAAMGKENSEVSSGINAFALGVEKVNPAARIYVKVSYSWFDPLGEAEAARALIAAGCDVIAEHCNTPSPQITAEKAGVWGIGFNSDMSKDAPDAVLCSVILNWGVYYTYLVRSVIDGSFTSEPYFGGIADGMVDITPLAEFAESGTAEAIEKERRRMVYEGFNVFDGDIKTNEGGIIGKEGKTLDDSEIISGINWYYRTVEEIQK</sequence>
<dbReference type="PANTHER" id="PTHR43208:SF1">
    <property type="entry name" value="ABC TRANSPORTER SUBSTRATE-BINDING PROTEIN"/>
    <property type="match status" value="1"/>
</dbReference>
<dbReference type="AlphaFoldDB" id="F5YRH6"/>
<dbReference type="PANTHER" id="PTHR43208">
    <property type="entry name" value="ABC TRANSPORTER SUBSTRATE-BINDING PROTEIN"/>
    <property type="match status" value="1"/>
</dbReference>
<accession>F5YRH6</accession>
<dbReference type="HOGENOM" id="CLU_038813_2_0_12"/>
<name>F5YRH6_TREPZ</name>
<dbReference type="InterPro" id="IPR003760">
    <property type="entry name" value="PnrA-like"/>
</dbReference>
<reference evidence="3 4" key="2">
    <citation type="journal article" date="2011" name="ISME J.">
        <title>RNA-seq reveals cooperative metabolic interactions between two termite-gut spirochete species in co-culture.</title>
        <authorList>
            <person name="Rosenthal A.Z."/>
            <person name="Matson E.G."/>
            <person name="Eldar A."/>
            <person name="Leadbetter J.R."/>
        </authorList>
    </citation>
    <scope>NUCLEOTIDE SEQUENCE [LARGE SCALE GENOMIC DNA]</scope>
    <source>
        <strain evidence="4">ATCC BAA-887 / DSM 12427 / ZAS-2</strain>
    </source>
</reference>
<dbReference type="Gene3D" id="3.40.50.2300">
    <property type="match status" value="2"/>
</dbReference>
<gene>
    <name evidence="3" type="ordered locus">TREPR_1253</name>
</gene>
<dbReference type="KEGG" id="tpi:TREPR_1253"/>
<dbReference type="GO" id="GO:0005886">
    <property type="term" value="C:plasma membrane"/>
    <property type="evidence" value="ECO:0007669"/>
    <property type="project" value="InterPro"/>
</dbReference>
<dbReference type="STRING" id="545694.TREPR_1253"/>
<dbReference type="EMBL" id="CP001843">
    <property type="protein sequence ID" value="AEF84899.1"/>
    <property type="molecule type" value="Genomic_DNA"/>
</dbReference>
<feature type="domain" description="ABC transporter substrate-binding protein PnrA-like" evidence="2">
    <location>
        <begin position="57"/>
        <end position="329"/>
    </location>
</feature>
<dbReference type="OrthoDB" id="9769871at2"/>
<reference evidence="4" key="1">
    <citation type="submission" date="2009-12" db="EMBL/GenBank/DDBJ databases">
        <title>Complete sequence of Treponema primitia strain ZAS-2.</title>
        <authorList>
            <person name="Tetu S.G."/>
            <person name="Matson E."/>
            <person name="Ren Q."/>
            <person name="Seshadri R."/>
            <person name="Elbourne L."/>
            <person name="Hassan K.A."/>
            <person name="Durkin A."/>
            <person name="Radune D."/>
            <person name="Mohamoud Y."/>
            <person name="Shay R."/>
            <person name="Jin S."/>
            <person name="Zhang X."/>
            <person name="Lucey K."/>
            <person name="Ballor N.R."/>
            <person name="Ottesen E."/>
            <person name="Rosenthal R."/>
            <person name="Allen A."/>
            <person name="Leadbetter J.R."/>
            <person name="Paulsen I.T."/>
        </authorList>
    </citation>
    <scope>NUCLEOTIDE SEQUENCE [LARGE SCALE GENOMIC DNA]</scope>
    <source>
        <strain evidence="4">ATCC BAA-887 / DSM 12427 / ZAS-2</strain>
    </source>
</reference>
<dbReference type="CDD" id="cd19963">
    <property type="entry name" value="PBP1_BMP-like"/>
    <property type="match status" value="1"/>
</dbReference>
<protein>
    <submittedName>
        <fullName evidence="3">Membrane protein, Bmp family</fullName>
    </submittedName>
</protein>
<keyword evidence="4" id="KW-1185">Reference proteome</keyword>
<dbReference type="eggNOG" id="COG1744">
    <property type="taxonomic scope" value="Bacteria"/>
</dbReference>
<dbReference type="InterPro" id="IPR052910">
    <property type="entry name" value="ABC-Purine-Binding"/>
</dbReference>
<evidence type="ECO:0000256" key="1">
    <source>
        <dbReference type="ARBA" id="ARBA00022729"/>
    </source>
</evidence>
<evidence type="ECO:0000259" key="2">
    <source>
        <dbReference type="Pfam" id="PF02608"/>
    </source>
</evidence>
<evidence type="ECO:0000313" key="4">
    <source>
        <dbReference type="Proteomes" id="UP000009223"/>
    </source>
</evidence>
<dbReference type="RefSeq" id="WP_015708824.1">
    <property type="nucleotide sequence ID" value="NC_015578.1"/>
</dbReference>
<dbReference type="Proteomes" id="UP000009223">
    <property type="component" value="Chromosome"/>
</dbReference>
<keyword evidence="1" id="KW-0732">Signal</keyword>
<organism evidence="3 4">
    <name type="scientific">Treponema primitia (strain ATCC BAA-887 / DSM 12427 / ZAS-2)</name>
    <dbReference type="NCBI Taxonomy" id="545694"/>
    <lineage>
        <taxon>Bacteria</taxon>
        <taxon>Pseudomonadati</taxon>
        <taxon>Spirochaetota</taxon>
        <taxon>Spirochaetia</taxon>
        <taxon>Spirochaetales</taxon>
        <taxon>Treponemataceae</taxon>
        <taxon>Treponema</taxon>
    </lineage>
</organism>
<dbReference type="Pfam" id="PF02608">
    <property type="entry name" value="Bmp"/>
    <property type="match status" value="1"/>
</dbReference>
<proteinExistence type="predicted"/>
<evidence type="ECO:0000313" key="3">
    <source>
        <dbReference type="EMBL" id="AEF84899.1"/>
    </source>
</evidence>